<feature type="transmembrane region" description="Helical" evidence="9">
    <location>
        <begin position="21"/>
        <end position="39"/>
    </location>
</feature>
<evidence type="ECO:0000256" key="4">
    <source>
        <dbReference type="ARBA" id="ARBA00022475"/>
    </source>
</evidence>
<dbReference type="InterPro" id="IPR050448">
    <property type="entry name" value="OpgB/LTA_synthase_biosynth"/>
</dbReference>
<dbReference type="RefSeq" id="WP_258384303.1">
    <property type="nucleotide sequence ID" value="NZ_CP091430.1"/>
</dbReference>
<comment type="subcellular location">
    <subcellularLocation>
        <location evidence="1">Cell membrane</location>
        <topology evidence="1">Multi-pass membrane protein</topology>
    </subcellularLocation>
</comment>
<keyword evidence="7 8" id="KW-0472">Membrane</keyword>
<dbReference type="InterPro" id="IPR000917">
    <property type="entry name" value="Sulfatase_N"/>
</dbReference>
<sequence>MAGPLQNAPRGVFKRLSSIELPLFFVVMLIKLYMFDRYVNVPYMKMGVDDFIIAIGTLALVSFWTIWLPKRGRIIALILLDLILTFVIYADLVYYRYFQDLITVPVLTQAGQVGSLGESIGSLMKPVDIWFFVDWLILIPLAFYVLFRFKKPVRSTLSFVPRNRWRKVITRLSLSLIVFAAGIALVFVPVNIAKKTWASGLFVGNWWNMSLYNVTGVLGFHGYDVYRYANQHWFQSGEAPAEEAAAAKNWFEERGSVRKQLESDKLFGKYKGSNVILIQLEAFQNFVIGQKINGQEVTPNMNKLIGESVYFNRFYHQTSQGRTSDADLAANISLQPLQSGSVFITNAHNQFDSLPATLKDEGYAAAVFHAYEGGFWNRNNMYANMQYDYFYNKKDFQMDEPLGWSLGDESFFQQSVDAMTKEKQPFYSFLISLSSHHPYSLPASYQKLNVGDMQGTIFGDYLQSVHYVDSALGLMIERLKKEGLWDNSIFLFYGDHDNSINDWEPFEKFLGKPLTDMDRQQILKQIPFVVHLPDSANAGIRKEVGGQLDIAPTILHLLGISTADKYMIGTPLIIEKPLEGKKVVFRNGSYTDGSVWYKPSPDGIEANSQCLSADTGEKLDLNACTGGGEEARTEINMSDLVIKYDLIREFRKQQKP</sequence>
<proteinExistence type="inferred from homology"/>
<keyword evidence="4 8" id="KW-1003">Cell membrane</keyword>
<comment type="pathway">
    <text evidence="2">Cell wall biogenesis; lipoteichoic acid biosynthesis.</text>
</comment>
<name>A0ABY5S6P0_9BACL</name>
<evidence type="ECO:0000256" key="8">
    <source>
        <dbReference type="PIRNR" id="PIRNR005091"/>
    </source>
</evidence>
<evidence type="ECO:0000256" key="5">
    <source>
        <dbReference type="ARBA" id="ARBA00022692"/>
    </source>
</evidence>
<dbReference type="Proteomes" id="UP001057877">
    <property type="component" value="Chromosome"/>
</dbReference>
<dbReference type="PIRSF" id="PIRSF005091">
    <property type="entry name" value="Mmb_sulf_HI1246"/>
    <property type="match status" value="1"/>
</dbReference>
<feature type="transmembrane region" description="Helical" evidence="9">
    <location>
        <begin position="51"/>
        <end position="68"/>
    </location>
</feature>
<organism evidence="11 12">
    <name type="scientific">Paenibacillus spongiae</name>
    <dbReference type="NCBI Taxonomy" id="2909671"/>
    <lineage>
        <taxon>Bacteria</taxon>
        <taxon>Bacillati</taxon>
        <taxon>Bacillota</taxon>
        <taxon>Bacilli</taxon>
        <taxon>Bacillales</taxon>
        <taxon>Paenibacillaceae</taxon>
        <taxon>Paenibacillus</taxon>
    </lineage>
</organism>
<evidence type="ECO:0000256" key="6">
    <source>
        <dbReference type="ARBA" id="ARBA00022989"/>
    </source>
</evidence>
<comment type="similarity">
    <text evidence="3 8">Belongs to the LTA synthase family.</text>
</comment>
<evidence type="ECO:0000256" key="1">
    <source>
        <dbReference type="ARBA" id="ARBA00004651"/>
    </source>
</evidence>
<evidence type="ECO:0000256" key="9">
    <source>
        <dbReference type="SAM" id="Phobius"/>
    </source>
</evidence>
<feature type="transmembrane region" description="Helical" evidence="9">
    <location>
        <begin position="129"/>
        <end position="147"/>
    </location>
</feature>
<dbReference type="SUPFAM" id="SSF53649">
    <property type="entry name" value="Alkaline phosphatase-like"/>
    <property type="match status" value="1"/>
</dbReference>
<feature type="transmembrane region" description="Helical" evidence="9">
    <location>
        <begin position="168"/>
        <end position="188"/>
    </location>
</feature>
<feature type="domain" description="Sulfatase N-terminal" evidence="10">
    <location>
        <begin position="273"/>
        <end position="560"/>
    </location>
</feature>
<dbReference type="PANTHER" id="PTHR47371:SF3">
    <property type="entry name" value="PHOSPHOGLYCEROL TRANSFERASE I"/>
    <property type="match status" value="1"/>
</dbReference>
<keyword evidence="5 9" id="KW-0812">Transmembrane</keyword>
<feature type="transmembrane region" description="Helical" evidence="9">
    <location>
        <begin position="75"/>
        <end position="97"/>
    </location>
</feature>
<reference evidence="11" key="1">
    <citation type="submission" date="2022-01" db="EMBL/GenBank/DDBJ databases">
        <title>Paenibacillus spongiae sp. nov., isolated from marine sponge.</title>
        <authorList>
            <person name="Li Z."/>
            <person name="Zhang M."/>
        </authorList>
    </citation>
    <scope>NUCLEOTIDE SEQUENCE</scope>
    <source>
        <strain evidence="11">PHS-Z3</strain>
    </source>
</reference>
<keyword evidence="12" id="KW-1185">Reference proteome</keyword>
<evidence type="ECO:0000313" key="12">
    <source>
        <dbReference type="Proteomes" id="UP001057877"/>
    </source>
</evidence>
<dbReference type="Gene3D" id="3.40.720.10">
    <property type="entry name" value="Alkaline Phosphatase, subunit A"/>
    <property type="match status" value="1"/>
</dbReference>
<dbReference type="EMBL" id="CP091430">
    <property type="protein sequence ID" value="UVI28215.1"/>
    <property type="molecule type" value="Genomic_DNA"/>
</dbReference>
<gene>
    <name evidence="11" type="ORF">L1F29_22540</name>
</gene>
<evidence type="ECO:0000256" key="3">
    <source>
        <dbReference type="ARBA" id="ARBA00009983"/>
    </source>
</evidence>
<evidence type="ECO:0000313" key="11">
    <source>
        <dbReference type="EMBL" id="UVI28215.1"/>
    </source>
</evidence>
<accession>A0ABY5S6P0</accession>
<dbReference type="Pfam" id="PF00884">
    <property type="entry name" value="Sulfatase"/>
    <property type="match status" value="1"/>
</dbReference>
<protein>
    <submittedName>
        <fullName evidence="11">LTA synthase family protein</fullName>
    </submittedName>
</protein>
<evidence type="ECO:0000256" key="7">
    <source>
        <dbReference type="ARBA" id="ARBA00023136"/>
    </source>
</evidence>
<dbReference type="Gene3D" id="3.30.1120.170">
    <property type="match status" value="1"/>
</dbReference>
<dbReference type="CDD" id="cd16015">
    <property type="entry name" value="LTA_synthase"/>
    <property type="match status" value="1"/>
</dbReference>
<dbReference type="InterPro" id="IPR012160">
    <property type="entry name" value="LtaS-like"/>
</dbReference>
<evidence type="ECO:0000259" key="10">
    <source>
        <dbReference type="Pfam" id="PF00884"/>
    </source>
</evidence>
<dbReference type="InterPro" id="IPR017850">
    <property type="entry name" value="Alkaline_phosphatase_core_sf"/>
</dbReference>
<evidence type="ECO:0000256" key="2">
    <source>
        <dbReference type="ARBA" id="ARBA00004936"/>
    </source>
</evidence>
<dbReference type="PANTHER" id="PTHR47371">
    <property type="entry name" value="LIPOTEICHOIC ACID SYNTHASE"/>
    <property type="match status" value="1"/>
</dbReference>
<keyword evidence="6 9" id="KW-1133">Transmembrane helix</keyword>